<keyword evidence="2" id="KW-1185">Reference proteome</keyword>
<reference evidence="1 2" key="1">
    <citation type="submission" date="2019-09" db="EMBL/GenBank/DDBJ databases">
        <authorList>
            <person name="Ou C."/>
        </authorList>
    </citation>
    <scope>NUCLEOTIDE SEQUENCE [LARGE SCALE GENOMIC DNA]</scope>
    <source>
        <strain evidence="1">S2</strain>
        <tissue evidence="1">Leaf</tissue>
    </source>
</reference>
<evidence type="ECO:0000313" key="1">
    <source>
        <dbReference type="EMBL" id="KAB2625368.1"/>
    </source>
</evidence>
<comment type="caution">
    <text evidence="1">The sequence shown here is derived from an EMBL/GenBank/DDBJ whole genome shotgun (WGS) entry which is preliminary data.</text>
</comment>
<name>A0A5N5HCL1_9ROSA</name>
<proteinExistence type="predicted"/>
<reference evidence="1 2" key="3">
    <citation type="submission" date="2019-11" db="EMBL/GenBank/DDBJ databases">
        <title>A de novo genome assembly of a pear dwarfing rootstock.</title>
        <authorList>
            <person name="Wang F."/>
            <person name="Wang J."/>
            <person name="Li S."/>
            <person name="Zhang Y."/>
            <person name="Fang M."/>
            <person name="Ma L."/>
            <person name="Zhao Y."/>
            <person name="Jiang S."/>
        </authorList>
    </citation>
    <scope>NUCLEOTIDE SEQUENCE [LARGE SCALE GENOMIC DNA]</scope>
    <source>
        <strain evidence="1">S2</strain>
        <tissue evidence="1">Leaf</tissue>
    </source>
</reference>
<sequence>MKISKCRTNFIHVAKSNLKFGGLDPSTPMLNRPNQGLEHVLGFMRSRPMVVVDGGSSFRIGRIAVVGVFKLAGEDDECSIDVGVLFIRVEGDLVLSPSFPCSLLSFIPHFLIGQCPFLAQPLPYTWHLTISGEIHIMVK</sequence>
<dbReference type="Proteomes" id="UP000327157">
    <property type="component" value="Chromosome 16"/>
</dbReference>
<dbReference type="EMBL" id="SMOL01000160">
    <property type="protein sequence ID" value="KAB2625368.1"/>
    <property type="molecule type" value="Genomic_DNA"/>
</dbReference>
<reference evidence="2" key="2">
    <citation type="submission" date="2019-10" db="EMBL/GenBank/DDBJ databases">
        <title>A de novo genome assembly of a pear dwarfing rootstock.</title>
        <authorList>
            <person name="Wang F."/>
            <person name="Wang J."/>
            <person name="Li S."/>
            <person name="Zhang Y."/>
            <person name="Fang M."/>
            <person name="Ma L."/>
            <person name="Zhao Y."/>
            <person name="Jiang S."/>
        </authorList>
    </citation>
    <scope>NUCLEOTIDE SEQUENCE [LARGE SCALE GENOMIC DNA]</scope>
</reference>
<protein>
    <submittedName>
        <fullName evidence="1">Uncharacterized protein</fullName>
    </submittedName>
</protein>
<accession>A0A5N5HCL1</accession>
<organism evidence="1 2">
    <name type="scientific">Pyrus ussuriensis x Pyrus communis</name>
    <dbReference type="NCBI Taxonomy" id="2448454"/>
    <lineage>
        <taxon>Eukaryota</taxon>
        <taxon>Viridiplantae</taxon>
        <taxon>Streptophyta</taxon>
        <taxon>Embryophyta</taxon>
        <taxon>Tracheophyta</taxon>
        <taxon>Spermatophyta</taxon>
        <taxon>Magnoliopsida</taxon>
        <taxon>eudicotyledons</taxon>
        <taxon>Gunneridae</taxon>
        <taxon>Pentapetalae</taxon>
        <taxon>rosids</taxon>
        <taxon>fabids</taxon>
        <taxon>Rosales</taxon>
        <taxon>Rosaceae</taxon>
        <taxon>Amygdaloideae</taxon>
        <taxon>Maleae</taxon>
        <taxon>Pyrus</taxon>
    </lineage>
</organism>
<evidence type="ECO:0000313" key="2">
    <source>
        <dbReference type="Proteomes" id="UP000327157"/>
    </source>
</evidence>
<gene>
    <name evidence="1" type="ORF">D8674_017028</name>
</gene>
<dbReference type="AlphaFoldDB" id="A0A5N5HCL1"/>